<gene>
    <name evidence="3" type="ORF">CAC02_07935</name>
</gene>
<name>A0A368UC50_9STRE</name>
<dbReference type="AlphaFoldDB" id="A0A368UC50"/>
<dbReference type="GO" id="GO:0016491">
    <property type="term" value="F:oxidoreductase activity"/>
    <property type="evidence" value="ECO:0007669"/>
    <property type="project" value="InterPro"/>
</dbReference>
<organism evidence="3 4">
    <name type="scientific">Streptococcus gallolyticus</name>
    <dbReference type="NCBI Taxonomy" id="315405"/>
    <lineage>
        <taxon>Bacteria</taxon>
        <taxon>Bacillati</taxon>
        <taxon>Bacillota</taxon>
        <taxon>Bacilli</taxon>
        <taxon>Lactobacillales</taxon>
        <taxon>Streptococcaceae</taxon>
        <taxon>Streptococcus</taxon>
    </lineage>
</organism>
<evidence type="ECO:0000256" key="1">
    <source>
        <dbReference type="SAM" id="Phobius"/>
    </source>
</evidence>
<comment type="caution">
    <text evidence="3">The sequence shown here is derived from an EMBL/GenBank/DDBJ whole genome shotgun (WGS) entry which is preliminary data.</text>
</comment>
<feature type="transmembrane region" description="Helical" evidence="1">
    <location>
        <begin position="98"/>
        <end position="122"/>
    </location>
</feature>
<protein>
    <recommendedName>
        <fullName evidence="2">NADPH-dependent FMN reductase-like domain-containing protein</fullName>
    </recommendedName>
</protein>
<dbReference type="Proteomes" id="UP000253215">
    <property type="component" value="Unassembled WGS sequence"/>
</dbReference>
<dbReference type="EMBL" id="NETH01000039">
    <property type="protein sequence ID" value="RCW16536.1"/>
    <property type="molecule type" value="Genomic_DNA"/>
</dbReference>
<keyword evidence="1" id="KW-1133">Transmembrane helix</keyword>
<dbReference type="Gene3D" id="3.40.50.360">
    <property type="match status" value="1"/>
</dbReference>
<feature type="transmembrane region" description="Helical" evidence="1">
    <location>
        <begin position="65"/>
        <end position="86"/>
    </location>
</feature>
<dbReference type="InterPro" id="IPR029039">
    <property type="entry name" value="Flavoprotein-like_sf"/>
</dbReference>
<dbReference type="InterPro" id="IPR005025">
    <property type="entry name" value="FMN_Rdtase-like_dom"/>
</dbReference>
<keyword evidence="1" id="KW-0812">Transmembrane</keyword>
<feature type="domain" description="NADPH-dependent FMN reductase-like" evidence="2">
    <location>
        <begin position="5"/>
        <end position="98"/>
    </location>
</feature>
<keyword evidence="1" id="KW-0472">Membrane</keyword>
<dbReference type="Pfam" id="PF03358">
    <property type="entry name" value="FMN_red"/>
    <property type="match status" value="1"/>
</dbReference>
<evidence type="ECO:0000259" key="2">
    <source>
        <dbReference type="Pfam" id="PF03358"/>
    </source>
</evidence>
<evidence type="ECO:0000313" key="3">
    <source>
        <dbReference type="EMBL" id="RCW16536.1"/>
    </source>
</evidence>
<evidence type="ECO:0000313" key="4">
    <source>
        <dbReference type="Proteomes" id="UP000253215"/>
    </source>
</evidence>
<reference evidence="3 4" key="1">
    <citation type="journal article" date="2018" name="Sci. Rep.">
        <title>Network-guided genomic and metagenomic analysis of the faecal microbiota of the critically endangered kakapo.</title>
        <authorList>
            <person name="Waite D.W."/>
            <person name="Dsouza M."/>
            <person name="Sekiguchi Y."/>
            <person name="Hugenholtz P."/>
            <person name="Taylor M.W."/>
        </authorList>
    </citation>
    <scope>NUCLEOTIDE SEQUENCE [LARGE SCALE GENOMIC DNA]</scope>
    <source>
        <strain evidence="3 4">BI02</strain>
    </source>
</reference>
<dbReference type="SUPFAM" id="SSF52218">
    <property type="entry name" value="Flavoproteins"/>
    <property type="match status" value="1"/>
</dbReference>
<sequence length="145" mass="16740">MVHHLLIVNGSPKPDGNSSRIEKKVIQKCVAEEFHISCLNINQYANLHFDGSSSMFKENRISNKYIKEIVTLLLSADSIIVISPVYLHHIPAAFKNIFLVWLTVLPYIISFFQQLSILIQMVSYKLVLISKRFLIIWELHLLKGY</sequence>
<proteinExistence type="predicted"/>
<accession>A0A368UC50</accession>